<dbReference type="PATRIC" id="fig|1698271.3.peg.371"/>
<dbReference type="InterPro" id="IPR015421">
    <property type="entry name" value="PyrdxlP-dep_Trfase_major"/>
</dbReference>
<dbReference type="InterPro" id="IPR004838">
    <property type="entry name" value="NHTrfase_class1_PyrdxlP-BS"/>
</dbReference>
<dbReference type="Gene3D" id="3.40.640.10">
    <property type="entry name" value="Type I PLP-dependent aspartate aminotransferase-like (Major domain)"/>
    <property type="match status" value="1"/>
</dbReference>
<proteinExistence type="inferred from homology"/>
<dbReference type="InterPro" id="IPR050596">
    <property type="entry name" value="AspAT/PAT-like"/>
</dbReference>
<dbReference type="GO" id="GO:0008483">
    <property type="term" value="F:transaminase activity"/>
    <property type="evidence" value="ECO:0007669"/>
    <property type="project" value="UniProtKB-KW"/>
</dbReference>
<comment type="cofactor">
    <cofactor evidence="1 7">
        <name>pyridoxal 5'-phosphate</name>
        <dbReference type="ChEBI" id="CHEBI:597326"/>
    </cofactor>
</comment>
<keyword evidence="6" id="KW-0663">Pyridoxal phosphate</keyword>
<sequence>MEIADRMEDVPGSGTLEILSLANELEQKGEDVIHLEVGQPDFDTPTHIKEAAKAALEEGKTGYTSSAGTSGLRKTISGHLGKKGIERGVDEIIVTPGAKHSIFSSMSVCLDPGDEIIIPAPCWTYEGMVRIINAKPVFVEAPEENQFRISLEDIKENISSKTKMLLLNYPNNPTGAILGEETITSLLELSSDHDFWVLADEVYDEIIYEKEPESVASFSDYRDRIIYVNGFSKTYAMTGWRLGYTAGPEELISEMIKIQQNSTTCATSFVQAAGIEALQGPQDCVREMVSQYQERRDKILEGLNSIEGIECMKPQGAFYIFPNVKNLGRDSEELSKYLLKKAGVATTPGSAFGPGGEGHLRLSFANSLEKIEEALDRLKKALQE</sequence>
<evidence type="ECO:0000256" key="7">
    <source>
        <dbReference type="RuleBase" id="RU000481"/>
    </source>
</evidence>
<dbReference type="Gene3D" id="3.90.1150.10">
    <property type="entry name" value="Aspartate Aminotransferase, domain 1"/>
    <property type="match status" value="1"/>
</dbReference>
<dbReference type="EMBL" id="LHXV01000015">
    <property type="protein sequence ID" value="KXB01368.1"/>
    <property type="molecule type" value="Genomic_DNA"/>
</dbReference>
<gene>
    <name evidence="9" type="ORF">AKJ41_01800</name>
</gene>
<dbReference type="CDD" id="cd00609">
    <property type="entry name" value="AAT_like"/>
    <property type="match status" value="1"/>
</dbReference>
<comment type="subunit">
    <text evidence="3">Homodimer.</text>
</comment>
<dbReference type="PROSITE" id="PS00105">
    <property type="entry name" value="AA_TRANSFER_CLASS_1"/>
    <property type="match status" value="1"/>
</dbReference>
<evidence type="ECO:0000256" key="5">
    <source>
        <dbReference type="ARBA" id="ARBA00022679"/>
    </source>
</evidence>
<evidence type="ECO:0000256" key="1">
    <source>
        <dbReference type="ARBA" id="ARBA00001933"/>
    </source>
</evidence>
<keyword evidence="4 7" id="KW-0032">Aminotransferase</keyword>
<keyword evidence="10" id="KW-1185">Reference proteome</keyword>
<dbReference type="PANTHER" id="PTHR46383">
    <property type="entry name" value="ASPARTATE AMINOTRANSFERASE"/>
    <property type="match status" value="1"/>
</dbReference>
<comment type="similarity">
    <text evidence="2 7">Belongs to the class-I pyridoxal-phosphate-dependent aminotransferase family.</text>
</comment>
<dbReference type="Proteomes" id="UP000070344">
    <property type="component" value="Unassembled WGS sequence"/>
</dbReference>
<dbReference type="PANTHER" id="PTHR46383:SF1">
    <property type="entry name" value="ASPARTATE AMINOTRANSFERASE"/>
    <property type="match status" value="1"/>
</dbReference>
<feature type="domain" description="Aminotransferase class I/classII large" evidence="8">
    <location>
        <begin position="31"/>
        <end position="378"/>
    </location>
</feature>
<reference evidence="9 10" key="1">
    <citation type="journal article" date="2016" name="Sci. Rep.">
        <title>Metabolic traits of an uncultured archaeal lineage -MSBL1- from brine pools of the Red Sea.</title>
        <authorList>
            <person name="Mwirichia R."/>
            <person name="Alam I."/>
            <person name="Rashid M."/>
            <person name="Vinu M."/>
            <person name="Ba-Alawi W."/>
            <person name="Anthony Kamau A."/>
            <person name="Kamanda Ngugi D."/>
            <person name="Goker M."/>
            <person name="Klenk H.P."/>
            <person name="Bajic V."/>
            <person name="Stingl U."/>
        </authorList>
    </citation>
    <scope>NUCLEOTIDE SEQUENCE [LARGE SCALE GENOMIC DNA]</scope>
    <source>
        <strain evidence="9">SCGC-AAA259O05</strain>
    </source>
</reference>
<evidence type="ECO:0000256" key="3">
    <source>
        <dbReference type="ARBA" id="ARBA00011738"/>
    </source>
</evidence>
<dbReference type="GO" id="GO:0006520">
    <property type="term" value="P:amino acid metabolic process"/>
    <property type="evidence" value="ECO:0007669"/>
    <property type="project" value="InterPro"/>
</dbReference>
<name>A0A133V4J4_9EURY</name>
<dbReference type="FunFam" id="3.40.640.10:FF:000033">
    <property type="entry name" value="Aspartate aminotransferase"/>
    <property type="match status" value="1"/>
</dbReference>
<dbReference type="Pfam" id="PF00155">
    <property type="entry name" value="Aminotran_1_2"/>
    <property type="match status" value="1"/>
</dbReference>
<evidence type="ECO:0000256" key="2">
    <source>
        <dbReference type="ARBA" id="ARBA00007441"/>
    </source>
</evidence>
<dbReference type="GO" id="GO:0030170">
    <property type="term" value="F:pyridoxal phosphate binding"/>
    <property type="evidence" value="ECO:0007669"/>
    <property type="project" value="InterPro"/>
</dbReference>
<dbReference type="EC" id="2.6.1.-" evidence="7"/>
<dbReference type="InterPro" id="IPR004839">
    <property type="entry name" value="Aminotransferase_I/II_large"/>
</dbReference>
<organism evidence="9 10">
    <name type="scientific">candidate division MSBL1 archaeon SCGC-AAA259O05</name>
    <dbReference type="NCBI Taxonomy" id="1698271"/>
    <lineage>
        <taxon>Archaea</taxon>
        <taxon>Methanobacteriati</taxon>
        <taxon>Methanobacteriota</taxon>
        <taxon>candidate division MSBL1</taxon>
    </lineage>
</organism>
<keyword evidence="5 7" id="KW-0808">Transferase</keyword>
<evidence type="ECO:0000256" key="4">
    <source>
        <dbReference type="ARBA" id="ARBA00022576"/>
    </source>
</evidence>
<protein>
    <recommendedName>
        <fullName evidence="7">Aminotransferase</fullName>
        <ecNumber evidence="7">2.6.1.-</ecNumber>
    </recommendedName>
</protein>
<accession>A0A133V4J4</accession>
<dbReference type="SUPFAM" id="SSF53383">
    <property type="entry name" value="PLP-dependent transferases"/>
    <property type="match status" value="1"/>
</dbReference>
<evidence type="ECO:0000313" key="9">
    <source>
        <dbReference type="EMBL" id="KXB01368.1"/>
    </source>
</evidence>
<dbReference type="InterPro" id="IPR015424">
    <property type="entry name" value="PyrdxlP-dep_Trfase"/>
</dbReference>
<comment type="caution">
    <text evidence="9">The sequence shown here is derived from an EMBL/GenBank/DDBJ whole genome shotgun (WGS) entry which is preliminary data.</text>
</comment>
<dbReference type="AlphaFoldDB" id="A0A133V4J4"/>
<evidence type="ECO:0000259" key="8">
    <source>
        <dbReference type="Pfam" id="PF00155"/>
    </source>
</evidence>
<evidence type="ECO:0000313" key="10">
    <source>
        <dbReference type="Proteomes" id="UP000070344"/>
    </source>
</evidence>
<dbReference type="InterPro" id="IPR015422">
    <property type="entry name" value="PyrdxlP-dep_Trfase_small"/>
</dbReference>
<evidence type="ECO:0000256" key="6">
    <source>
        <dbReference type="ARBA" id="ARBA00022898"/>
    </source>
</evidence>